<dbReference type="Proteomes" id="UP001162483">
    <property type="component" value="Unassembled WGS sequence"/>
</dbReference>
<feature type="non-terminal residue" evidence="1">
    <location>
        <position position="1"/>
    </location>
</feature>
<organism evidence="1 2">
    <name type="scientific">Staurois parvus</name>
    <dbReference type="NCBI Taxonomy" id="386267"/>
    <lineage>
        <taxon>Eukaryota</taxon>
        <taxon>Metazoa</taxon>
        <taxon>Chordata</taxon>
        <taxon>Craniata</taxon>
        <taxon>Vertebrata</taxon>
        <taxon>Euteleostomi</taxon>
        <taxon>Amphibia</taxon>
        <taxon>Batrachia</taxon>
        <taxon>Anura</taxon>
        <taxon>Neobatrachia</taxon>
        <taxon>Ranoidea</taxon>
        <taxon>Ranidae</taxon>
        <taxon>Staurois</taxon>
    </lineage>
</organism>
<evidence type="ECO:0000313" key="2">
    <source>
        <dbReference type="Proteomes" id="UP001162483"/>
    </source>
</evidence>
<proteinExistence type="predicted"/>
<keyword evidence="2" id="KW-1185">Reference proteome</keyword>
<sequence>TQKTCFQAVDFYQCFQTQSCKSRFYYKQLVVKFFFNSSVPDACPETFFHHEMHGKRFQGTQMETKHGKQDVFPTKLVMHYKDQCTPQTSPTLGTKKIC</sequence>
<comment type="caution">
    <text evidence="1">The sequence shown here is derived from an EMBL/GenBank/DDBJ whole genome shotgun (WGS) entry which is preliminary data.</text>
</comment>
<evidence type="ECO:0000313" key="1">
    <source>
        <dbReference type="EMBL" id="CAI9561289.1"/>
    </source>
</evidence>
<dbReference type="EMBL" id="CATNWA010011194">
    <property type="protein sequence ID" value="CAI9561289.1"/>
    <property type="molecule type" value="Genomic_DNA"/>
</dbReference>
<gene>
    <name evidence="1" type="ORF">SPARVUS_LOCUS5409980</name>
</gene>
<reference evidence="1" key="1">
    <citation type="submission" date="2023-05" db="EMBL/GenBank/DDBJ databases">
        <authorList>
            <person name="Stuckert A."/>
        </authorList>
    </citation>
    <scope>NUCLEOTIDE SEQUENCE</scope>
</reference>
<name>A0ABN9CNI7_9NEOB</name>
<accession>A0ABN9CNI7</accession>
<protein>
    <submittedName>
        <fullName evidence="1">Uncharacterized protein</fullName>
    </submittedName>
</protein>